<proteinExistence type="evidence at transcript level"/>
<evidence type="ECO:0000313" key="1">
    <source>
        <dbReference type="EMBL" id="JAB70526.1"/>
    </source>
</evidence>
<sequence>MSLTSLLGLLKSHHCFSDLPSDARTLLHTPRNTAKVAGITSLPPGQYCHFGIVSGLKRILLRRLPSPQSVTISLNVDGLPLSKSSREQLWPIQCLVQDTGSTKQDAPFLVGAFVGHSKPGCANSFLEPLVAELKEVLDKGISVSGKTISVTIKGIICDAPARAFIFKTKGHTGYSGCPKCTVEGSFGAKMHFPTTVATPRTDQSFRSQVDSDHHLGTSVLTNLPIDCIKCVPLDPMHLVYLGVTRKLVNLWLSGPLAVRLGPSQRQEVSEKSLSFATHVPAEFVRKPRRLDDKDHWKATEFRLFVHYTGPVVLKETLARRVYENFLTLHVAVTILSTPSLCQLQAGYAETLLQHFVKGFTALYGEDEVSYNVHCLLHLPSDTRLHGTLDSFSAFAFENNMQAIKRMLRRPGCSLNQLYNRLEENQQHTQNPPKDTSFKLLHAHEGGSLPPGSRPPEYTMAKFADFTLSLKKSDCCCQIDEDIVLIENFAFKVSDSLPCIIGKKFCEKKALYTYPLDSTRLGICVVSRPSTVQLWRLDNVKKLIKLPYHNKYVVMPLLHTT</sequence>
<accession>V5ICC2</accession>
<name>V5ICC2_IXORI</name>
<dbReference type="PANTHER" id="PTHR33053:SF25">
    <property type="entry name" value="TRANSPOSASE DOMAIN-CONTAINING PROTEIN"/>
    <property type="match status" value="1"/>
</dbReference>
<reference evidence="1" key="1">
    <citation type="journal article" date="2015" name="Sci. Rep.">
        <title>Tissue- and time-dependent transcription in Ixodes ricinus salivary glands and midguts when blood feeding on the vertebrate host.</title>
        <authorList>
            <person name="Kotsyfakis M."/>
            <person name="Schwarz A."/>
            <person name="Erhart J."/>
            <person name="Ribeiro J.M."/>
        </authorList>
    </citation>
    <scope>NUCLEOTIDE SEQUENCE</scope>
    <source>
        <tissue evidence="1">Salivary gland and midgut</tissue>
    </source>
</reference>
<protein>
    <submittedName>
        <fullName evidence="1">Uncharacterized protein</fullName>
    </submittedName>
</protein>
<dbReference type="PANTHER" id="PTHR33053">
    <property type="entry name" value="PROTEIN, PUTATIVE-RELATED"/>
    <property type="match status" value="1"/>
</dbReference>
<dbReference type="AlphaFoldDB" id="V5ICC2"/>
<organism evidence="1">
    <name type="scientific">Ixodes ricinus</name>
    <name type="common">Common tick</name>
    <name type="synonym">Acarus ricinus</name>
    <dbReference type="NCBI Taxonomy" id="34613"/>
    <lineage>
        <taxon>Eukaryota</taxon>
        <taxon>Metazoa</taxon>
        <taxon>Ecdysozoa</taxon>
        <taxon>Arthropoda</taxon>
        <taxon>Chelicerata</taxon>
        <taxon>Arachnida</taxon>
        <taxon>Acari</taxon>
        <taxon>Parasitiformes</taxon>
        <taxon>Ixodida</taxon>
        <taxon>Ixodoidea</taxon>
        <taxon>Ixodidae</taxon>
        <taxon>Ixodinae</taxon>
        <taxon>Ixodes</taxon>
    </lineage>
</organism>
<dbReference type="EMBL" id="GANP01013942">
    <property type="protein sequence ID" value="JAB70526.1"/>
    <property type="molecule type" value="mRNA"/>
</dbReference>